<feature type="transmembrane region" description="Helical" evidence="7">
    <location>
        <begin position="7"/>
        <end position="35"/>
    </location>
</feature>
<dbReference type="PROSITE" id="PS50850">
    <property type="entry name" value="MFS"/>
    <property type="match status" value="1"/>
</dbReference>
<evidence type="ECO:0000313" key="10">
    <source>
        <dbReference type="Proteomes" id="UP000297638"/>
    </source>
</evidence>
<dbReference type="Gene3D" id="1.20.1250.20">
    <property type="entry name" value="MFS general substrate transporter like domains"/>
    <property type="match status" value="1"/>
</dbReference>
<dbReference type="Pfam" id="PF05977">
    <property type="entry name" value="MFS_3"/>
    <property type="match status" value="1"/>
</dbReference>
<dbReference type="InterPro" id="IPR020846">
    <property type="entry name" value="MFS_dom"/>
</dbReference>
<keyword evidence="2" id="KW-0813">Transport</keyword>
<feature type="transmembrane region" description="Helical" evidence="7">
    <location>
        <begin position="84"/>
        <end position="111"/>
    </location>
</feature>
<feature type="transmembrane region" description="Helical" evidence="7">
    <location>
        <begin position="253"/>
        <end position="271"/>
    </location>
</feature>
<name>A0A4Y8U0D8_9MICC</name>
<evidence type="ECO:0000256" key="6">
    <source>
        <dbReference type="ARBA" id="ARBA00023136"/>
    </source>
</evidence>
<evidence type="ECO:0000256" key="5">
    <source>
        <dbReference type="ARBA" id="ARBA00022989"/>
    </source>
</evidence>
<dbReference type="PANTHER" id="PTHR23513:SF6">
    <property type="entry name" value="MAJOR FACILITATOR SUPERFAMILY ASSOCIATED DOMAIN-CONTAINING PROTEIN"/>
    <property type="match status" value="1"/>
</dbReference>
<feature type="transmembrane region" description="Helical" evidence="7">
    <location>
        <begin position="283"/>
        <end position="299"/>
    </location>
</feature>
<evidence type="ECO:0000256" key="1">
    <source>
        <dbReference type="ARBA" id="ARBA00004651"/>
    </source>
</evidence>
<evidence type="ECO:0000313" key="9">
    <source>
        <dbReference type="EMBL" id="TFH57588.1"/>
    </source>
</evidence>
<feature type="transmembrane region" description="Helical" evidence="7">
    <location>
        <begin position="372"/>
        <end position="390"/>
    </location>
</feature>
<dbReference type="GO" id="GO:0005886">
    <property type="term" value="C:plasma membrane"/>
    <property type="evidence" value="ECO:0007669"/>
    <property type="project" value="UniProtKB-SubCell"/>
</dbReference>
<feature type="transmembrane region" description="Helical" evidence="7">
    <location>
        <begin position="305"/>
        <end position="326"/>
    </location>
</feature>
<dbReference type="CDD" id="cd06173">
    <property type="entry name" value="MFS_MefA_like"/>
    <property type="match status" value="1"/>
</dbReference>
<feature type="transmembrane region" description="Helical" evidence="7">
    <location>
        <begin position="208"/>
        <end position="233"/>
    </location>
</feature>
<dbReference type="PANTHER" id="PTHR23513">
    <property type="entry name" value="INTEGRAL MEMBRANE EFFLUX PROTEIN-RELATED"/>
    <property type="match status" value="1"/>
</dbReference>
<evidence type="ECO:0000256" key="4">
    <source>
        <dbReference type="ARBA" id="ARBA00022692"/>
    </source>
</evidence>
<sequence>MQGQRGFGVLWAANTLSNLADGLAFVALPLLAASLTADPRLIAGLPLGYALVRLMFALPTGVWVDRLDRRRLLNAANMLRGLGFLALALGFQFTSPGLVSLYLAMAVIALLEGAADTAAMAILPQIVPTRDLDHANSKITATQLVADEFAGPPLGGLLFAFAAAAPLYFMGGLWAVAGLLALALSPALKPAQMPGKPRRIWSEAGDGIRWLATHGVVGPLAVIGGLASIGYMLPFSVLVLFARENLGLGSTGYGLLLAFSALGGLVGTAITPKLRARWGYRKLISCSLALGALSLAVLASTNSPLLAGVMLALYILHAVIWNICAVSLRQSLIPDQLLGRVSAASKVVGFCGLAVGAAAGGLLGAVSLALPVLIGAGVFLLCTLFALATLEKASG</sequence>
<feature type="transmembrane region" description="Helical" evidence="7">
    <location>
        <begin position="347"/>
        <end position="366"/>
    </location>
</feature>
<dbReference type="RefSeq" id="WP_134780478.1">
    <property type="nucleotide sequence ID" value="NZ_SPDS01000001.1"/>
</dbReference>
<evidence type="ECO:0000256" key="2">
    <source>
        <dbReference type="ARBA" id="ARBA00022448"/>
    </source>
</evidence>
<keyword evidence="3" id="KW-1003">Cell membrane</keyword>
<feature type="domain" description="Major facilitator superfamily (MFS) profile" evidence="8">
    <location>
        <begin position="6"/>
        <end position="394"/>
    </location>
</feature>
<dbReference type="InterPro" id="IPR010290">
    <property type="entry name" value="TM_effector"/>
</dbReference>
<protein>
    <submittedName>
        <fullName evidence="9">MFS transporter</fullName>
    </submittedName>
</protein>
<dbReference type="EMBL" id="SPDS01000001">
    <property type="protein sequence ID" value="TFH57588.1"/>
    <property type="molecule type" value="Genomic_DNA"/>
</dbReference>
<evidence type="ECO:0000259" key="8">
    <source>
        <dbReference type="PROSITE" id="PS50850"/>
    </source>
</evidence>
<dbReference type="SUPFAM" id="SSF103473">
    <property type="entry name" value="MFS general substrate transporter"/>
    <property type="match status" value="1"/>
</dbReference>
<evidence type="ECO:0000256" key="7">
    <source>
        <dbReference type="SAM" id="Phobius"/>
    </source>
</evidence>
<dbReference type="AlphaFoldDB" id="A0A4Y8U0D8"/>
<dbReference type="GO" id="GO:0022857">
    <property type="term" value="F:transmembrane transporter activity"/>
    <property type="evidence" value="ECO:0007669"/>
    <property type="project" value="InterPro"/>
</dbReference>
<comment type="subcellular location">
    <subcellularLocation>
        <location evidence="1">Cell membrane</location>
        <topology evidence="1">Multi-pass membrane protein</topology>
    </subcellularLocation>
</comment>
<evidence type="ECO:0000256" key="3">
    <source>
        <dbReference type="ARBA" id="ARBA00022475"/>
    </source>
</evidence>
<organism evidence="9 10">
    <name type="scientific">Glutamicibacter arilaitensis</name>
    <dbReference type="NCBI Taxonomy" id="256701"/>
    <lineage>
        <taxon>Bacteria</taxon>
        <taxon>Bacillati</taxon>
        <taxon>Actinomycetota</taxon>
        <taxon>Actinomycetes</taxon>
        <taxon>Micrococcales</taxon>
        <taxon>Micrococcaceae</taxon>
        <taxon>Glutamicibacter</taxon>
    </lineage>
</organism>
<keyword evidence="5 7" id="KW-1133">Transmembrane helix</keyword>
<proteinExistence type="predicted"/>
<feature type="transmembrane region" description="Helical" evidence="7">
    <location>
        <begin position="41"/>
        <end position="64"/>
    </location>
</feature>
<keyword evidence="4 7" id="KW-0812">Transmembrane</keyword>
<dbReference type="InterPro" id="IPR036259">
    <property type="entry name" value="MFS_trans_sf"/>
</dbReference>
<feature type="transmembrane region" description="Helical" evidence="7">
    <location>
        <begin position="157"/>
        <end position="188"/>
    </location>
</feature>
<keyword evidence="6 7" id="KW-0472">Membrane</keyword>
<accession>A0A4Y8U0D8</accession>
<gene>
    <name evidence="9" type="ORF">EXY26_11660</name>
</gene>
<comment type="caution">
    <text evidence="9">The sequence shown here is derived from an EMBL/GenBank/DDBJ whole genome shotgun (WGS) entry which is preliminary data.</text>
</comment>
<dbReference type="Proteomes" id="UP000297638">
    <property type="component" value="Unassembled WGS sequence"/>
</dbReference>
<reference evidence="9 10" key="1">
    <citation type="submission" date="2019-03" db="EMBL/GenBank/DDBJ databases">
        <title>Glutamicibacter sp. LJH19 genome.</title>
        <authorList>
            <person name="Sinai Borker S."/>
            <person name="Kumar R."/>
        </authorList>
    </citation>
    <scope>NUCLEOTIDE SEQUENCE [LARGE SCALE GENOMIC DNA]</scope>
    <source>
        <strain evidence="9 10">LJH19</strain>
    </source>
</reference>